<dbReference type="Pfam" id="PF00535">
    <property type="entry name" value="Glycos_transf_2"/>
    <property type="match status" value="1"/>
</dbReference>
<feature type="domain" description="Glycosyltransferase 2-like" evidence="4">
    <location>
        <begin position="571"/>
        <end position="692"/>
    </location>
</feature>
<dbReference type="CDD" id="cd00761">
    <property type="entry name" value="Glyco_tranf_GTA_type"/>
    <property type="match status" value="1"/>
</dbReference>
<comment type="caution">
    <text evidence="5">The sequence shown here is derived from an EMBL/GenBank/DDBJ whole genome shotgun (WGS) entry which is preliminary data.</text>
</comment>
<dbReference type="InterPro" id="IPR029044">
    <property type="entry name" value="Nucleotide-diphossugar_trans"/>
</dbReference>
<keyword evidence="2" id="KW-0328">Glycosyltransferase</keyword>
<evidence type="ECO:0000256" key="3">
    <source>
        <dbReference type="ARBA" id="ARBA00022679"/>
    </source>
</evidence>
<dbReference type="RefSeq" id="WP_126646566.1">
    <property type="nucleotide sequence ID" value="NZ_QYTW02000010.1"/>
</dbReference>
<evidence type="ECO:0000256" key="2">
    <source>
        <dbReference type="ARBA" id="ARBA00022676"/>
    </source>
</evidence>
<organism evidence="5 6">
    <name type="scientific">Siminovitchia terrae</name>
    <name type="common">Bacillus terrae</name>
    <dbReference type="NCBI Taxonomy" id="1914933"/>
    <lineage>
        <taxon>Bacteria</taxon>
        <taxon>Bacillati</taxon>
        <taxon>Bacillota</taxon>
        <taxon>Bacilli</taxon>
        <taxon>Bacillales</taxon>
        <taxon>Bacillaceae</taxon>
        <taxon>Siminovitchia</taxon>
    </lineage>
</organism>
<dbReference type="InterPro" id="IPR001173">
    <property type="entry name" value="Glyco_trans_2-like"/>
</dbReference>
<dbReference type="GO" id="GO:0016757">
    <property type="term" value="F:glycosyltransferase activity"/>
    <property type="evidence" value="ECO:0007669"/>
    <property type="project" value="UniProtKB-KW"/>
</dbReference>
<accession>A0A429X814</accession>
<dbReference type="Proteomes" id="UP000287296">
    <property type="component" value="Unassembled WGS sequence"/>
</dbReference>
<name>A0A429X814_SIMTE</name>
<keyword evidence="3 5" id="KW-0808">Transferase</keyword>
<comment type="similarity">
    <text evidence="1">Belongs to the glycosyltransferase 2 family.</text>
</comment>
<sequence>MDEAAIDRRLSTLKHLKKKIREEINEDRKTLMEQYGAVYESKYDFLDASIGSVKDKGAYLSYRDQVSDKHFLEEIKPLLDQIPDSNGSRFYEQIKANIGIICDEFLFHSFQGVANFIYIDRDRYKEIREDLDVLLVVSAWKGIDSKWKGLGNPNIRKHREDLEKVIDYFRDRGTKIVFYSKEDPVNYHVFLGIAQKCDYIFTTAEEKIECYKANCGNENVFLLGFGVNPTYHHPIGMRKFPKRKEVLFAGSWYEKYPDRQEETRVLFDGVLEAGKGLKIIDRNFELKLEQFFFPEEYLQYVSPSIQHQYLQKLYKLFDWTINLNSVKYSDTMFANRIYEVQALGNNLLSNYSIGVNNQFPNVFTIHNEKEIQSIFESFTKEEVYQHQVWGIRRVMSKETSYHRIEEMLEKIGFKTGTKNRKATVIVKEKTQAVCSAFNKQTYPYKKLFAENEVNEEALKEYDIVAFFDPQKEYGEFYLEDMINGFKYTNCDYITKDAYYDGHQLVEGIEHDYVNQMKDKYRTVFWKDAFPLSALLKMEGPVHIENGYSIDRFEFNSKKIEKAVQPKEYKLSVIVPVYNNGDHLLNKCFLSLKRSTLFDDMEIVMVDDGSTDGYTPGIVKRIANEYANVKTFFFEEGGSGSASRPRNKGAELATANYIAYLDPDNEAIHDGYDHLYKEVQGGRYDMAVGNMVRLAHDEMLFDYYQTAIQYNGSSVISENVHHYLSSSQFKAMSIQALIVRKEVIVNNGLEMVVGAAGQDTLFFHELLLHARRTKVINLPIHIYYAAVSGSTVNTVTKRFFEKYYLLENARKKFLKKHGLLEEYMEKRFNYYFKNWYLDKLKNVREEEAFASVMVLEKIFALYQDHLVHEDEELAKFKSILIEQDYEQILNEFVEDHQKAMVS</sequence>
<reference evidence="5 6" key="1">
    <citation type="submission" date="2018-12" db="EMBL/GenBank/DDBJ databases">
        <authorList>
            <person name="Sun L."/>
            <person name="Chen Z."/>
        </authorList>
    </citation>
    <scope>NUCLEOTIDE SEQUENCE [LARGE SCALE GENOMIC DNA]</scope>
    <source>
        <strain evidence="5 6">LMG 29736</strain>
    </source>
</reference>
<evidence type="ECO:0000313" key="5">
    <source>
        <dbReference type="EMBL" id="RST59516.1"/>
    </source>
</evidence>
<dbReference type="PANTHER" id="PTHR22916:SF51">
    <property type="entry name" value="GLYCOSYLTRANSFERASE EPSH-RELATED"/>
    <property type="match status" value="1"/>
</dbReference>
<dbReference type="SUPFAM" id="SSF53448">
    <property type="entry name" value="Nucleotide-diphospho-sugar transferases"/>
    <property type="match status" value="1"/>
</dbReference>
<evidence type="ECO:0000313" key="6">
    <source>
        <dbReference type="Proteomes" id="UP000287296"/>
    </source>
</evidence>
<gene>
    <name evidence="5" type="ORF">D5F11_011865</name>
</gene>
<dbReference type="Gene3D" id="3.90.550.10">
    <property type="entry name" value="Spore Coat Polysaccharide Biosynthesis Protein SpsA, Chain A"/>
    <property type="match status" value="1"/>
</dbReference>
<evidence type="ECO:0000256" key="1">
    <source>
        <dbReference type="ARBA" id="ARBA00006739"/>
    </source>
</evidence>
<evidence type="ECO:0000259" key="4">
    <source>
        <dbReference type="Pfam" id="PF00535"/>
    </source>
</evidence>
<protein>
    <submittedName>
        <fullName evidence="5">Glycosyltransferase</fullName>
    </submittedName>
</protein>
<dbReference type="AlphaFoldDB" id="A0A429X814"/>
<dbReference type="EMBL" id="QYTW02000010">
    <property type="protein sequence ID" value="RST59516.1"/>
    <property type="molecule type" value="Genomic_DNA"/>
</dbReference>
<dbReference type="OrthoDB" id="7019976at2"/>
<proteinExistence type="inferred from homology"/>
<dbReference type="PANTHER" id="PTHR22916">
    <property type="entry name" value="GLYCOSYLTRANSFERASE"/>
    <property type="match status" value="1"/>
</dbReference>